<keyword evidence="2" id="KW-1133">Transmembrane helix</keyword>
<keyword evidence="4" id="KW-1185">Reference proteome</keyword>
<keyword evidence="2" id="KW-0812">Transmembrane</keyword>
<dbReference type="Proteomes" id="UP000076738">
    <property type="component" value="Unassembled WGS sequence"/>
</dbReference>
<gene>
    <name evidence="3" type="ORF">CALVIDRAFT_539662</name>
</gene>
<keyword evidence="2" id="KW-0472">Membrane</keyword>
<sequence>MRSPTRVQFNVPAPPSTPTKPMFKSVKSIESAIDSWLEAPYSPFSRASPFRQPTYWADLFIIAATCALAGFRTAPLWLAWGVPCMAHLSLSFSDRTSADRRECGPRKRLLLLAWMVIHVHLHLLLAVTDRRMSRRFSFSTLPRDAFLVLVLACAVATRLFYYYQSIEQAPPAPVPDKAKKGKKNKEAKEAPLVESKEKQEEKRWAQARRRTIMGYESRPNFEPLQNNTDHALTTQPATQRPVWEPLVRFLGLEFVGDSWTGKVDIQAEGKN</sequence>
<dbReference type="OrthoDB" id="3358989at2759"/>
<dbReference type="AlphaFoldDB" id="A0A167JNN7"/>
<feature type="transmembrane region" description="Helical" evidence="2">
    <location>
        <begin position="109"/>
        <end position="125"/>
    </location>
</feature>
<accession>A0A167JNN7</accession>
<feature type="transmembrane region" description="Helical" evidence="2">
    <location>
        <begin position="55"/>
        <end position="71"/>
    </location>
</feature>
<organism evidence="3 4">
    <name type="scientific">Calocera viscosa (strain TUFC12733)</name>
    <dbReference type="NCBI Taxonomy" id="1330018"/>
    <lineage>
        <taxon>Eukaryota</taxon>
        <taxon>Fungi</taxon>
        <taxon>Dikarya</taxon>
        <taxon>Basidiomycota</taxon>
        <taxon>Agaricomycotina</taxon>
        <taxon>Dacrymycetes</taxon>
        <taxon>Dacrymycetales</taxon>
        <taxon>Dacrymycetaceae</taxon>
        <taxon>Calocera</taxon>
    </lineage>
</organism>
<feature type="compositionally biased region" description="Basic and acidic residues" evidence="1">
    <location>
        <begin position="184"/>
        <end position="200"/>
    </location>
</feature>
<protein>
    <submittedName>
        <fullName evidence="3">Uncharacterized protein</fullName>
    </submittedName>
</protein>
<evidence type="ECO:0000313" key="3">
    <source>
        <dbReference type="EMBL" id="KZO93753.1"/>
    </source>
</evidence>
<evidence type="ECO:0000256" key="1">
    <source>
        <dbReference type="SAM" id="MobiDB-lite"/>
    </source>
</evidence>
<dbReference type="EMBL" id="KV417299">
    <property type="protein sequence ID" value="KZO93753.1"/>
    <property type="molecule type" value="Genomic_DNA"/>
</dbReference>
<proteinExistence type="predicted"/>
<reference evidence="3 4" key="1">
    <citation type="journal article" date="2016" name="Mol. Biol. Evol.">
        <title>Comparative Genomics of Early-Diverging Mushroom-Forming Fungi Provides Insights into the Origins of Lignocellulose Decay Capabilities.</title>
        <authorList>
            <person name="Nagy L.G."/>
            <person name="Riley R."/>
            <person name="Tritt A."/>
            <person name="Adam C."/>
            <person name="Daum C."/>
            <person name="Floudas D."/>
            <person name="Sun H."/>
            <person name="Yadav J.S."/>
            <person name="Pangilinan J."/>
            <person name="Larsson K.H."/>
            <person name="Matsuura K."/>
            <person name="Barry K."/>
            <person name="Labutti K."/>
            <person name="Kuo R."/>
            <person name="Ohm R.A."/>
            <person name="Bhattacharya S.S."/>
            <person name="Shirouzu T."/>
            <person name="Yoshinaga Y."/>
            <person name="Martin F.M."/>
            <person name="Grigoriev I.V."/>
            <person name="Hibbett D.S."/>
        </authorList>
    </citation>
    <scope>NUCLEOTIDE SEQUENCE [LARGE SCALE GENOMIC DNA]</scope>
    <source>
        <strain evidence="3 4">TUFC12733</strain>
    </source>
</reference>
<name>A0A167JNN7_CALVF</name>
<evidence type="ECO:0000313" key="4">
    <source>
        <dbReference type="Proteomes" id="UP000076738"/>
    </source>
</evidence>
<feature type="region of interest" description="Disordered" evidence="1">
    <location>
        <begin position="172"/>
        <end position="200"/>
    </location>
</feature>
<feature type="transmembrane region" description="Helical" evidence="2">
    <location>
        <begin position="145"/>
        <end position="163"/>
    </location>
</feature>
<evidence type="ECO:0000256" key="2">
    <source>
        <dbReference type="SAM" id="Phobius"/>
    </source>
</evidence>